<dbReference type="OrthoDB" id="9877565at2"/>
<keyword evidence="1" id="KW-0732">Signal</keyword>
<evidence type="ECO:0000313" key="2">
    <source>
        <dbReference type="EMBL" id="ASD65162.1"/>
    </source>
</evidence>
<dbReference type="RefSeq" id="WP_088566564.1">
    <property type="nucleotide sequence ID" value="NZ_CP020946.1"/>
</dbReference>
<protein>
    <submittedName>
        <fullName evidence="2">Uncharacterized protein</fullName>
    </submittedName>
</protein>
<proteinExistence type="predicted"/>
<reference evidence="2 3" key="1">
    <citation type="submission" date="2017-04" db="EMBL/GenBank/DDBJ databases">
        <title>Whole genome sequence of Bdellovibrio bacteriovorus strain SSB218315.</title>
        <authorList>
            <person name="Oyedara O."/>
            <person name="Rodriguez-Perez M.A."/>
        </authorList>
    </citation>
    <scope>NUCLEOTIDE SEQUENCE [LARGE SCALE GENOMIC DNA]</scope>
    <source>
        <strain evidence="2 3">SSB218315</strain>
    </source>
</reference>
<accession>A0A1Z3NCF8</accession>
<dbReference type="AlphaFoldDB" id="A0A1Z3NCF8"/>
<evidence type="ECO:0000313" key="3">
    <source>
        <dbReference type="Proteomes" id="UP000197003"/>
    </source>
</evidence>
<name>A0A1Z3NCF8_BDEBC</name>
<evidence type="ECO:0000256" key="1">
    <source>
        <dbReference type="SAM" id="SignalP"/>
    </source>
</evidence>
<dbReference type="Proteomes" id="UP000197003">
    <property type="component" value="Chromosome"/>
</dbReference>
<gene>
    <name evidence="2" type="ORF">B9G79_17090</name>
</gene>
<organism evidence="2 3">
    <name type="scientific">Bdellovibrio bacteriovorus</name>
    <dbReference type="NCBI Taxonomy" id="959"/>
    <lineage>
        <taxon>Bacteria</taxon>
        <taxon>Pseudomonadati</taxon>
        <taxon>Bdellovibrionota</taxon>
        <taxon>Bdellovibrionia</taxon>
        <taxon>Bdellovibrionales</taxon>
        <taxon>Pseudobdellovibrionaceae</taxon>
        <taxon>Bdellovibrio</taxon>
    </lineage>
</organism>
<sequence>MKLLSVLIFLMPLFSFAGEIPGGTYRLQGVTFTNWTQWTCEGTRWKMKSTKQQIQKQTRDLNVRDLGWALTASGIDILKPATTATGCAYLHGTGKYGNRNSHVIIPYNDSNPSACMKDNGQILTLTMGQEIKLPLGPCTPASLIQTGTLKFRYGYDLDSEGNVIWNPQPIEFVAQ</sequence>
<feature type="chain" id="PRO_5013097104" evidence="1">
    <location>
        <begin position="18"/>
        <end position="175"/>
    </location>
</feature>
<feature type="signal peptide" evidence="1">
    <location>
        <begin position="1"/>
        <end position="17"/>
    </location>
</feature>
<dbReference type="EMBL" id="CP020946">
    <property type="protein sequence ID" value="ASD65162.1"/>
    <property type="molecule type" value="Genomic_DNA"/>
</dbReference>